<dbReference type="NCBIfam" id="TIGR01563">
    <property type="entry name" value="gp16_SPP1"/>
    <property type="match status" value="1"/>
</dbReference>
<dbReference type="EMBL" id="LAXI01000001">
    <property type="protein sequence ID" value="KRS19739.1"/>
    <property type="molecule type" value="Genomic_DNA"/>
</dbReference>
<reference evidence="1 3" key="1">
    <citation type="submission" date="2015-04" db="EMBL/GenBank/DDBJ databases">
        <title>The draft genome sequence of Roseovarius indicus B108T.</title>
        <authorList>
            <person name="Li G."/>
            <person name="Lai Q."/>
            <person name="Shao Z."/>
            <person name="Yan P."/>
        </authorList>
    </citation>
    <scope>NUCLEOTIDE SEQUENCE [LARGE SCALE GENOMIC DNA]</scope>
    <source>
        <strain evidence="1 3">B108</strain>
    </source>
</reference>
<name>A0A0T5PER0_9RHOB</name>
<evidence type="ECO:0000313" key="3">
    <source>
        <dbReference type="Proteomes" id="UP000051401"/>
    </source>
</evidence>
<evidence type="ECO:0000313" key="4">
    <source>
        <dbReference type="Proteomes" id="UP000325785"/>
    </source>
</evidence>
<dbReference type="STRING" id="540747.SAMN04488031_102754"/>
<dbReference type="Proteomes" id="UP000325785">
    <property type="component" value="Chromosome"/>
</dbReference>
<dbReference type="RefSeq" id="WP_057812945.1">
    <property type="nucleotide sequence ID" value="NZ_CP031598.1"/>
</dbReference>
<sequence length="105" mass="11753">MRSGKLVHVIEIQRASVTVNDAGTPSSTWAKVATLRAELVERSTEEFLRNAGETSETTVVFRTRHLDGVTDEDRVSFDGAAYDIEEITRIGRRKGLEFRCLEVTP</sequence>
<dbReference type="AlphaFoldDB" id="A0A0T5PER0"/>
<gene>
    <name evidence="2" type="ORF">RIdsm_04748</name>
    <name evidence="1" type="ORF">XM52_02600</name>
</gene>
<accession>A0A0T5PER0</accession>
<dbReference type="Gene3D" id="2.40.10.270">
    <property type="entry name" value="Bacteriophage SPP1 head-tail adaptor protein"/>
    <property type="match status" value="1"/>
</dbReference>
<dbReference type="InterPro" id="IPR008767">
    <property type="entry name" value="Phage_SPP1_head-tail_adaptor"/>
</dbReference>
<dbReference type="EMBL" id="CP031598">
    <property type="protein sequence ID" value="QEW28907.1"/>
    <property type="molecule type" value="Genomic_DNA"/>
</dbReference>
<dbReference type="PATRIC" id="fig|540747.5.peg.528"/>
<dbReference type="OrthoDB" id="7478737at2"/>
<dbReference type="KEGG" id="rid:RIdsm_04748"/>
<dbReference type="InterPro" id="IPR038666">
    <property type="entry name" value="SSP1_head-tail_sf"/>
</dbReference>
<keyword evidence="3" id="KW-1185">Reference proteome</keyword>
<evidence type="ECO:0000313" key="2">
    <source>
        <dbReference type="EMBL" id="QEW28907.1"/>
    </source>
</evidence>
<evidence type="ECO:0000313" key="1">
    <source>
        <dbReference type="EMBL" id="KRS19739.1"/>
    </source>
</evidence>
<organism evidence="1 3">
    <name type="scientific">Roseovarius indicus</name>
    <dbReference type="NCBI Taxonomy" id="540747"/>
    <lineage>
        <taxon>Bacteria</taxon>
        <taxon>Pseudomonadati</taxon>
        <taxon>Pseudomonadota</taxon>
        <taxon>Alphaproteobacteria</taxon>
        <taxon>Rhodobacterales</taxon>
        <taxon>Roseobacteraceae</taxon>
        <taxon>Roseovarius</taxon>
    </lineage>
</organism>
<dbReference type="Pfam" id="PF05521">
    <property type="entry name" value="Phage_HCP"/>
    <property type="match status" value="1"/>
</dbReference>
<proteinExistence type="predicted"/>
<protein>
    <submittedName>
        <fullName evidence="1">Head-tail adaptor protein</fullName>
    </submittedName>
    <submittedName>
        <fullName evidence="2">Putative phage head-tail adaptor</fullName>
    </submittedName>
</protein>
<reference evidence="2 4" key="2">
    <citation type="submission" date="2018-08" db="EMBL/GenBank/DDBJ databases">
        <title>Genetic Globetrotter - A new plasmid hitch-hiking vast phylogenetic and geographic distances.</title>
        <authorList>
            <person name="Vollmers J."/>
            <person name="Petersen J."/>
        </authorList>
    </citation>
    <scope>NUCLEOTIDE SEQUENCE [LARGE SCALE GENOMIC DNA]</scope>
    <source>
        <strain evidence="2 4">DSM 26383</strain>
    </source>
</reference>
<dbReference type="Proteomes" id="UP000051401">
    <property type="component" value="Unassembled WGS sequence"/>
</dbReference>